<proteinExistence type="predicted"/>
<dbReference type="GO" id="GO:0000150">
    <property type="term" value="F:DNA strand exchange activity"/>
    <property type="evidence" value="ECO:0007669"/>
    <property type="project" value="TreeGrafter"/>
</dbReference>
<organism evidence="2 3">
    <name type="scientific">Pirellulimonas nuda</name>
    <dbReference type="NCBI Taxonomy" id="2528009"/>
    <lineage>
        <taxon>Bacteria</taxon>
        <taxon>Pseudomonadati</taxon>
        <taxon>Planctomycetota</taxon>
        <taxon>Planctomycetia</taxon>
        <taxon>Pirellulales</taxon>
        <taxon>Lacipirellulaceae</taxon>
        <taxon>Pirellulimonas</taxon>
    </lineage>
</organism>
<dbReference type="InterPro" id="IPR025827">
    <property type="entry name" value="Zn_ribbon_recom_dom"/>
</dbReference>
<gene>
    <name evidence="2" type="ORF">Pla175_48820</name>
</gene>
<dbReference type="EMBL" id="CP036291">
    <property type="protein sequence ID" value="QDU91453.1"/>
    <property type="molecule type" value="Genomic_DNA"/>
</dbReference>
<dbReference type="InterPro" id="IPR050639">
    <property type="entry name" value="SSR_resolvase"/>
</dbReference>
<sequence>MDQWETLIRDHHPGYISWEEYVRNQEQLELNVGQGGRSGAAKSGPALLAGLLRCRRCGRNLHVGYSGIDGRVPRYFCRGAHLNHGTDRCISFGGLRADRAVSDAVLAAIEPAGVHAALDAWEQLCQQEGEKQKALQLSLEKAIYDVDLARRQYDAVDPANRLVAAELEARWNDALRRRSEMQTRLEAAAHAEPPLSEGLRGRLLELGADLASAWNHPAAPVEMKKRILRTVLAEIVVDVTQEPPRIVMTLHWAGGVHTKLSVAKNPTGRHRKCTDKQVVELVGELAKVSSDAKIASILNRLGYRTGVGNTWVESRVYSLRKYHKIPCVAHDQREWLTLADAARELAISAHSVRKLLTSGTLPGRQIVAYAPWIIERQHLNLPAVQEAAGAIREGRRIPRRDPRQLELPLK</sequence>
<evidence type="ECO:0000259" key="1">
    <source>
        <dbReference type="Pfam" id="PF13408"/>
    </source>
</evidence>
<dbReference type="Pfam" id="PF13408">
    <property type="entry name" value="Zn_ribbon_recom"/>
    <property type="match status" value="1"/>
</dbReference>
<dbReference type="AlphaFoldDB" id="A0A518DJ00"/>
<dbReference type="KEGG" id="pnd:Pla175_48820"/>
<dbReference type="PANTHER" id="PTHR30461:SF23">
    <property type="entry name" value="DNA RECOMBINASE-RELATED"/>
    <property type="match status" value="1"/>
</dbReference>
<name>A0A518DJ00_9BACT</name>
<accession>A0A518DJ00</accession>
<keyword evidence="3" id="KW-1185">Reference proteome</keyword>
<evidence type="ECO:0000313" key="3">
    <source>
        <dbReference type="Proteomes" id="UP000317429"/>
    </source>
</evidence>
<dbReference type="Proteomes" id="UP000317429">
    <property type="component" value="Chromosome"/>
</dbReference>
<reference evidence="2 3" key="1">
    <citation type="submission" date="2019-02" db="EMBL/GenBank/DDBJ databases">
        <title>Deep-cultivation of Planctomycetes and their phenomic and genomic characterization uncovers novel biology.</title>
        <authorList>
            <person name="Wiegand S."/>
            <person name="Jogler M."/>
            <person name="Boedeker C."/>
            <person name="Pinto D."/>
            <person name="Vollmers J."/>
            <person name="Rivas-Marin E."/>
            <person name="Kohn T."/>
            <person name="Peeters S.H."/>
            <person name="Heuer A."/>
            <person name="Rast P."/>
            <person name="Oberbeckmann S."/>
            <person name="Bunk B."/>
            <person name="Jeske O."/>
            <person name="Meyerdierks A."/>
            <person name="Storesund J.E."/>
            <person name="Kallscheuer N."/>
            <person name="Luecker S."/>
            <person name="Lage O.M."/>
            <person name="Pohl T."/>
            <person name="Merkel B.J."/>
            <person name="Hornburger P."/>
            <person name="Mueller R.-W."/>
            <person name="Bruemmer F."/>
            <person name="Labrenz M."/>
            <person name="Spormann A.M."/>
            <person name="Op den Camp H."/>
            <person name="Overmann J."/>
            <person name="Amann R."/>
            <person name="Jetten M.S.M."/>
            <person name="Mascher T."/>
            <person name="Medema M.H."/>
            <person name="Devos D.P."/>
            <person name="Kaster A.-K."/>
            <person name="Ovreas L."/>
            <person name="Rohde M."/>
            <person name="Galperin M.Y."/>
            <person name="Jogler C."/>
        </authorList>
    </citation>
    <scope>NUCLEOTIDE SEQUENCE [LARGE SCALE GENOMIC DNA]</scope>
    <source>
        <strain evidence="2 3">Pla175</strain>
    </source>
</reference>
<dbReference type="PANTHER" id="PTHR30461">
    <property type="entry name" value="DNA-INVERTASE FROM LAMBDOID PROPHAGE"/>
    <property type="match status" value="1"/>
</dbReference>
<feature type="domain" description="Recombinase zinc beta ribbon" evidence="1">
    <location>
        <begin position="47"/>
        <end position="108"/>
    </location>
</feature>
<protein>
    <recommendedName>
        <fullName evidence="1">Recombinase zinc beta ribbon domain-containing protein</fullName>
    </recommendedName>
</protein>
<evidence type="ECO:0000313" key="2">
    <source>
        <dbReference type="EMBL" id="QDU91453.1"/>
    </source>
</evidence>